<dbReference type="EMBL" id="BKCP01004516">
    <property type="protein sequence ID" value="GER31720.1"/>
    <property type="molecule type" value="Genomic_DNA"/>
</dbReference>
<organism evidence="1 2">
    <name type="scientific">Striga asiatica</name>
    <name type="common">Asiatic witchweed</name>
    <name type="synonym">Buchnera asiatica</name>
    <dbReference type="NCBI Taxonomy" id="4170"/>
    <lineage>
        <taxon>Eukaryota</taxon>
        <taxon>Viridiplantae</taxon>
        <taxon>Streptophyta</taxon>
        <taxon>Embryophyta</taxon>
        <taxon>Tracheophyta</taxon>
        <taxon>Spermatophyta</taxon>
        <taxon>Magnoliopsida</taxon>
        <taxon>eudicotyledons</taxon>
        <taxon>Gunneridae</taxon>
        <taxon>Pentapetalae</taxon>
        <taxon>asterids</taxon>
        <taxon>lamiids</taxon>
        <taxon>Lamiales</taxon>
        <taxon>Orobanchaceae</taxon>
        <taxon>Buchnereae</taxon>
        <taxon>Striga</taxon>
    </lineage>
</organism>
<evidence type="ECO:0000313" key="2">
    <source>
        <dbReference type="Proteomes" id="UP000325081"/>
    </source>
</evidence>
<reference evidence="2" key="1">
    <citation type="journal article" date="2019" name="Curr. Biol.">
        <title>Genome Sequence of Striga asiatica Provides Insight into the Evolution of Plant Parasitism.</title>
        <authorList>
            <person name="Yoshida S."/>
            <person name="Kim S."/>
            <person name="Wafula E.K."/>
            <person name="Tanskanen J."/>
            <person name="Kim Y.M."/>
            <person name="Honaas L."/>
            <person name="Yang Z."/>
            <person name="Spallek T."/>
            <person name="Conn C.E."/>
            <person name="Ichihashi Y."/>
            <person name="Cheong K."/>
            <person name="Cui S."/>
            <person name="Der J.P."/>
            <person name="Gundlach H."/>
            <person name="Jiao Y."/>
            <person name="Hori C."/>
            <person name="Ishida J.K."/>
            <person name="Kasahara H."/>
            <person name="Kiba T."/>
            <person name="Kim M.S."/>
            <person name="Koo N."/>
            <person name="Laohavisit A."/>
            <person name="Lee Y.H."/>
            <person name="Lumba S."/>
            <person name="McCourt P."/>
            <person name="Mortimer J.C."/>
            <person name="Mutuku J.M."/>
            <person name="Nomura T."/>
            <person name="Sasaki-Sekimoto Y."/>
            <person name="Seto Y."/>
            <person name="Wang Y."/>
            <person name="Wakatake T."/>
            <person name="Sakakibara H."/>
            <person name="Demura T."/>
            <person name="Yamaguchi S."/>
            <person name="Yoneyama K."/>
            <person name="Manabe R.I."/>
            <person name="Nelson D.C."/>
            <person name="Schulman A.H."/>
            <person name="Timko M.P."/>
            <person name="dePamphilis C.W."/>
            <person name="Choi D."/>
            <person name="Shirasu K."/>
        </authorList>
    </citation>
    <scope>NUCLEOTIDE SEQUENCE [LARGE SCALE GENOMIC DNA]</scope>
    <source>
        <strain evidence="2">cv. UVA1</strain>
    </source>
</reference>
<dbReference type="AlphaFoldDB" id="A0A5A7PG33"/>
<evidence type="ECO:0000313" key="1">
    <source>
        <dbReference type="EMBL" id="GER31720.1"/>
    </source>
</evidence>
<protein>
    <submittedName>
        <fullName evidence="1">Ferredoxin-1</fullName>
    </submittedName>
</protein>
<keyword evidence="2" id="KW-1185">Reference proteome</keyword>
<proteinExistence type="predicted"/>
<dbReference type="Proteomes" id="UP000325081">
    <property type="component" value="Unassembled WGS sequence"/>
</dbReference>
<sequence>MKLQDRWEVCDHVGKVLFVCWSNRVELKQVVKDCFCLEMKYRIEMDYGKVLVVFVGASVDSGVRRMQCNFFKGKKENGENLWWLGDNWEFSRKWWVSRWLF</sequence>
<name>A0A5A7PG33_STRAF</name>
<gene>
    <name evidence="1" type="ORF">STAS_07756</name>
</gene>
<accession>A0A5A7PG33</accession>
<comment type="caution">
    <text evidence="1">The sequence shown here is derived from an EMBL/GenBank/DDBJ whole genome shotgun (WGS) entry which is preliminary data.</text>
</comment>